<organism evidence="1 2">
    <name type="scientific">Aristaeella hokkaidonensis</name>
    <dbReference type="NCBI Taxonomy" id="3046382"/>
    <lineage>
        <taxon>Bacteria</taxon>
        <taxon>Bacillati</taxon>
        <taxon>Bacillota</taxon>
        <taxon>Clostridia</taxon>
        <taxon>Eubacteriales</taxon>
        <taxon>Aristaeellaceae</taxon>
        <taxon>Aristaeella</taxon>
    </lineage>
</organism>
<gene>
    <name evidence="1" type="ORF">JYE49_10555</name>
</gene>
<name>A0AC61N1Y1_9FIRM</name>
<protein>
    <submittedName>
        <fullName evidence="1">Helix-turn-helix transcriptional regulator</fullName>
    </submittedName>
</protein>
<dbReference type="Proteomes" id="UP000682782">
    <property type="component" value="Chromosome"/>
</dbReference>
<proteinExistence type="predicted"/>
<accession>A0AC61N1Y1</accession>
<keyword evidence="2" id="KW-1185">Reference proteome</keyword>
<evidence type="ECO:0000313" key="1">
    <source>
        <dbReference type="EMBL" id="QUC66300.1"/>
    </source>
</evidence>
<sequence>MIFADKLIDLRKKNGWSQEELAEKLNVSRQAVSKWEGAQSIPDMARIIQLSELFGVSTDYLLKDNLEQTESSAGTDLAQDTVPDVPARTIGMEEANAFLKIKEENSRRVALGVLLCILSPAALILLGGINEFKLWNWSSEAAGGVGLLVMLLMILPAVGLFITAGLRIAPYERLEKEPLETLYGVTGMVKSRQEKFLPLRNRYLIIGVLLCIASLIPLFVSLVFTKGESFLQVIGIAAILVLAAIGVMLIVRVSIIWGSYQILLEEGDYTRESKESNKHTSLLTTAYWCLVVAIFLLWSFLSNDWKNTWIVWPVAAVGYVAVAGIIKALERK</sequence>
<evidence type="ECO:0000313" key="2">
    <source>
        <dbReference type="Proteomes" id="UP000682782"/>
    </source>
</evidence>
<reference evidence="1" key="1">
    <citation type="submission" date="2021-01" db="EMBL/GenBank/DDBJ databases">
        <title>Complete genome sequence of Clostridiales bacterium R-7.</title>
        <authorList>
            <person name="Mahoney-Kurpe S.C."/>
            <person name="Palevich N."/>
            <person name="Koike S."/>
            <person name="Moon C.D."/>
            <person name="Attwood G.T."/>
        </authorList>
    </citation>
    <scope>NUCLEOTIDE SEQUENCE</scope>
    <source>
        <strain evidence="1">R-7</strain>
    </source>
</reference>
<dbReference type="EMBL" id="CP068393">
    <property type="protein sequence ID" value="QUC66300.1"/>
    <property type="molecule type" value="Genomic_DNA"/>
</dbReference>